<comment type="caution">
    <text evidence="1">The sequence shown here is derived from an EMBL/GenBank/DDBJ whole genome shotgun (WGS) entry which is preliminary data.</text>
</comment>
<name>A0A8H3KX04_9GLOM</name>
<protein>
    <submittedName>
        <fullName evidence="1">Uncharacterized protein</fullName>
    </submittedName>
</protein>
<dbReference type="EMBL" id="BLAL01000013">
    <property type="protein sequence ID" value="GES74942.1"/>
    <property type="molecule type" value="Genomic_DNA"/>
</dbReference>
<reference evidence="1" key="1">
    <citation type="submission" date="2019-10" db="EMBL/GenBank/DDBJ databases">
        <title>Conservation and host-specific expression of non-tandemly repeated heterogenous ribosome RNA gene in arbuscular mycorrhizal fungi.</title>
        <authorList>
            <person name="Maeda T."/>
            <person name="Kobayashi Y."/>
            <person name="Nakagawa T."/>
            <person name="Ezawa T."/>
            <person name="Yamaguchi K."/>
            <person name="Bino T."/>
            <person name="Nishimoto Y."/>
            <person name="Shigenobu S."/>
            <person name="Kawaguchi M."/>
        </authorList>
    </citation>
    <scope>NUCLEOTIDE SEQUENCE</scope>
    <source>
        <strain evidence="1">HR1</strain>
    </source>
</reference>
<accession>A0A8H3KX04</accession>
<proteinExistence type="predicted"/>
<sequence>MILLLNVFYGRRLQVGPIVFLTDDLSAECHSYPLLQKHFKKLWECHQFWALSFQAGLSMHVQFITISMKRFCACRLLAIANNHPGYLQISRWFLYPGFLVGRNIHIFIENTKHTGRATTLIRNGS</sequence>
<evidence type="ECO:0000313" key="1">
    <source>
        <dbReference type="EMBL" id="GES74942.1"/>
    </source>
</evidence>
<organism evidence="1 2">
    <name type="scientific">Rhizophagus clarus</name>
    <dbReference type="NCBI Taxonomy" id="94130"/>
    <lineage>
        <taxon>Eukaryota</taxon>
        <taxon>Fungi</taxon>
        <taxon>Fungi incertae sedis</taxon>
        <taxon>Mucoromycota</taxon>
        <taxon>Glomeromycotina</taxon>
        <taxon>Glomeromycetes</taxon>
        <taxon>Glomerales</taxon>
        <taxon>Glomeraceae</taxon>
        <taxon>Rhizophagus</taxon>
    </lineage>
</organism>
<gene>
    <name evidence="1" type="ORF">RCL2_000240100</name>
</gene>
<dbReference type="Proteomes" id="UP000615446">
    <property type="component" value="Unassembled WGS sequence"/>
</dbReference>
<dbReference type="AlphaFoldDB" id="A0A8H3KX04"/>
<evidence type="ECO:0000313" key="2">
    <source>
        <dbReference type="Proteomes" id="UP000615446"/>
    </source>
</evidence>